<dbReference type="PANTHER" id="PTHR38599:SF1">
    <property type="entry name" value="CUPIN DOMAIN PROTEIN (AFU_ORTHOLOGUE AFUA_3G13620)"/>
    <property type="match status" value="1"/>
</dbReference>
<feature type="domain" description="Cupin type-2" evidence="2">
    <location>
        <begin position="60"/>
        <end position="127"/>
    </location>
</feature>
<reference evidence="3 4" key="1">
    <citation type="submission" date="2024-09" db="EMBL/GenBank/DDBJ databases">
        <authorList>
            <person name="Sun Q."/>
            <person name="Mori K."/>
        </authorList>
    </citation>
    <scope>NUCLEOTIDE SEQUENCE [LARGE SCALE GENOMIC DNA]</scope>
    <source>
        <strain evidence="3 4">TBRC 5777</strain>
    </source>
</reference>
<dbReference type="CDD" id="cd02235">
    <property type="entry name" value="cupin_BLL4011-like"/>
    <property type="match status" value="1"/>
</dbReference>
<dbReference type="EMBL" id="JBHLUN010000011">
    <property type="protein sequence ID" value="MFC0409874.1"/>
    <property type="molecule type" value="Genomic_DNA"/>
</dbReference>
<evidence type="ECO:0000313" key="4">
    <source>
        <dbReference type="Proteomes" id="UP001589865"/>
    </source>
</evidence>
<dbReference type="InterPro" id="IPR006311">
    <property type="entry name" value="TAT_signal"/>
</dbReference>
<comment type="caution">
    <text evidence="3">The sequence shown here is derived from an EMBL/GenBank/DDBJ whole genome shotgun (WGS) entry which is preliminary data.</text>
</comment>
<dbReference type="SUPFAM" id="SSF51182">
    <property type="entry name" value="RmlC-like cupins"/>
    <property type="match status" value="1"/>
</dbReference>
<protein>
    <submittedName>
        <fullName evidence="3">Cupin domain-containing protein</fullName>
    </submittedName>
</protein>
<organism evidence="3 4">
    <name type="scientific">Roseomonas elaeocarpi</name>
    <dbReference type="NCBI Taxonomy" id="907779"/>
    <lineage>
        <taxon>Bacteria</taxon>
        <taxon>Pseudomonadati</taxon>
        <taxon>Pseudomonadota</taxon>
        <taxon>Alphaproteobacteria</taxon>
        <taxon>Acetobacterales</taxon>
        <taxon>Roseomonadaceae</taxon>
        <taxon>Roseomonas</taxon>
    </lineage>
</organism>
<dbReference type="PROSITE" id="PS51318">
    <property type="entry name" value="TAT"/>
    <property type="match status" value="1"/>
</dbReference>
<keyword evidence="1" id="KW-0732">Signal</keyword>
<dbReference type="Proteomes" id="UP001589865">
    <property type="component" value="Unassembled WGS sequence"/>
</dbReference>
<dbReference type="Gene3D" id="2.60.120.10">
    <property type="entry name" value="Jelly Rolls"/>
    <property type="match status" value="1"/>
</dbReference>
<dbReference type="InterPro" id="IPR014710">
    <property type="entry name" value="RmlC-like_jellyroll"/>
</dbReference>
<sequence>MTRRTRRKGLLGTLTLLAGLAVLSPTVQAQGTTEAPALKRTPLQQADFPDAGHASILMQIDVPPNFTVARHTHPGIEIGYVLSGTATLSVQGQPERTIKAGDSFLAGEGVPHVIHTGPEPLRIISTYVVAKDKPLATPAPQ</sequence>
<dbReference type="InterPro" id="IPR013096">
    <property type="entry name" value="Cupin_2"/>
</dbReference>
<proteinExistence type="predicted"/>
<evidence type="ECO:0000259" key="2">
    <source>
        <dbReference type="Pfam" id="PF07883"/>
    </source>
</evidence>
<dbReference type="PANTHER" id="PTHR38599">
    <property type="entry name" value="CUPIN DOMAIN PROTEIN (AFU_ORTHOLOGUE AFUA_3G13620)"/>
    <property type="match status" value="1"/>
</dbReference>
<feature type="signal peptide" evidence="1">
    <location>
        <begin position="1"/>
        <end position="29"/>
    </location>
</feature>
<accession>A0ABV6JW65</accession>
<feature type="chain" id="PRO_5045533728" evidence="1">
    <location>
        <begin position="30"/>
        <end position="141"/>
    </location>
</feature>
<dbReference type="InterPro" id="IPR011051">
    <property type="entry name" value="RmlC_Cupin_sf"/>
</dbReference>
<gene>
    <name evidence="3" type="ORF">ACFFGY_16605</name>
</gene>
<name>A0ABV6JW65_9PROT</name>
<evidence type="ECO:0000313" key="3">
    <source>
        <dbReference type="EMBL" id="MFC0409874.1"/>
    </source>
</evidence>
<dbReference type="RefSeq" id="WP_377045624.1">
    <property type="nucleotide sequence ID" value="NZ_JBHLUN010000011.1"/>
</dbReference>
<dbReference type="Pfam" id="PF07883">
    <property type="entry name" value="Cupin_2"/>
    <property type="match status" value="1"/>
</dbReference>
<evidence type="ECO:0000256" key="1">
    <source>
        <dbReference type="SAM" id="SignalP"/>
    </source>
</evidence>
<keyword evidence="4" id="KW-1185">Reference proteome</keyword>